<dbReference type="Gene3D" id="2.10.230.10">
    <property type="entry name" value="Heat shock protein DnaJ, cysteine-rich domain"/>
    <property type="match status" value="1"/>
</dbReference>
<dbReference type="FunFam" id="2.10.230.10:FF:000002">
    <property type="entry name" value="Molecular chaperone DnaJ"/>
    <property type="match status" value="1"/>
</dbReference>
<evidence type="ECO:0000256" key="3">
    <source>
        <dbReference type="ARBA" id="ARBA00022723"/>
    </source>
</evidence>
<organism evidence="16 17">
    <name type="scientific">Amycolatopsis arida</name>
    <dbReference type="NCBI Taxonomy" id="587909"/>
    <lineage>
        <taxon>Bacteria</taxon>
        <taxon>Bacillati</taxon>
        <taxon>Actinomycetota</taxon>
        <taxon>Actinomycetes</taxon>
        <taxon>Pseudonocardiales</taxon>
        <taxon>Pseudonocardiaceae</taxon>
        <taxon>Amycolatopsis</taxon>
    </lineage>
</organism>
<dbReference type="InterPro" id="IPR036410">
    <property type="entry name" value="HSP_DnaJ_Cys-rich_dom_sf"/>
</dbReference>
<dbReference type="Gene3D" id="1.10.287.110">
    <property type="entry name" value="DnaJ domain"/>
    <property type="match status" value="1"/>
</dbReference>
<keyword evidence="1 11" id="KW-0963">Cytoplasm</keyword>
<feature type="binding site" evidence="11">
    <location>
        <position position="203"/>
    </location>
    <ligand>
        <name>Zn(2+)</name>
        <dbReference type="ChEBI" id="CHEBI:29105"/>
        <label>1</label>
    </ligand>
</feature>
<dbReference type="GO" id="GO:0005524">
    <property type="term" value="F:ATP binding"/>
    <property type="evidence" value="ECO:0007669"/>
    <property type="project" value="InterPro"/>
</dbReference>
<evidence type="ECO:0000256" key="13">
    <source>
        <dbReference type="SAM" id="MobiDB-lite"/>
    </source>
</evidence>
<dbReference type="AlphaFoldDB" id="A0A1I5UZW5"/>
<feature type="domain" description="CR-type" evidence="15">
    <location>
        <begin position="133"/>
        <end position="215"/>
    </location>
</feature>
<feature type="repeat" description="CXXCXGXG motif" evidence="11">
    <location>
        <begin position="146"/>
        <end position="153"/>
    </location>
</feature>
<gene>
    <name evidence="11" type="primary">dnaJ</name>
    <name evidence="16" type="ORF">SAMN05421810_104161</name>
</gene>
<dbReference type="SUPFAM" id="SSF57938">
    <property type="entry name" value="DnaJ/Hsp40 cysteine-rich domain"/>
    <property type="match status" value="1"/>
</dbReference>
<dbReference type="CDD" id="cd10719">
    <property type="entry name" value="DnaJ_zf"/>
    <property type="match status" value="1"/>
</dbReference>
<dbReference type="GO" id="GO:0042026">
    <property type="term" value="P:protein refolding"/>
    <property type="evidence" value="ECO:0007669"/>
    <property type="project" value="TreeGrafter"/>
</dbReference>
<dbReference type="NCBIfam" id="NF010871">
    <property type="entry name" value="PRK14278.1"/>
    <property type="match status" value="1"/>
</dbReference>
<comment type="domain">
    <text evidence="11">The J domain is necessary and sufficient to stimulate DnaK ATPase activity. Zinc center 1 plays an important role in the autonomous, DnaK-independent chaperone activity of DnaJ. Zinc center 2 is essential for interaction with DnaK and for DnaJ activity.</text>
</comment>
<evidence type="ECO:0000256" key="6">
    <source>
        <dbReference type="ARBA" id="ARBA00022833"/>
    </source>
</evidence>
<keyword evidence="7 11" id="KW-0346">Stress response</keyword>
<dbReference type="HAMAP" id="MF_01152">
    <property type="entry name" value="DnaJ"/>
    <property type="match status" value="1"/>
</dbReference>
<evidence type="ECO:0000256" key="1">
    <source>
        <dbReference type="ARBA" id="ARBA00022490"/>
    </source>
</evidence>
<keyword evidence="3 11" id="KW-0479">Metal-binding</keyword>
<dbReference type="Gene3D" id="2.60.260.20">
    <property type="entry name" value="Urease metallochaperone UreE, N-terminal domain"/>
    <property type="match status" value="2"/>
</dbReference>
<dbReference type="OrthoDB" id="9779889at2"/>
<comment type="subunit">
    <text evidence="11">Homodimer.</text>
</comment>
<dbReference type="InterPro" id="IPR001305">
    <property type="entry name" value="HSP_DnaJ_Cys-rich_dom"/>
</dbReference>
<dbReference type="SMART" id="SM00271">
    <property type="entry name" value="DnaJ"/>
    <property type="match status" value="1"/>
</dbReference>
<dbReference type="PROSITE" id="PS50076">
    <property type="entry name" value="DNAJ_2"/>
    <property type="match status" value="1"/>
</dbReference>
<dbReference type="PANTHER" id="PTHR43096:SF48">
    <property type="entry name" value="CHAPERONE PROTEIN DNAJ"/>
    <property type="match status" value="1"/>
</dbReference>
<dbReference type="InterPro" id="IPR002939">
    <property type="entry name" value="DnaJ_C"/>
</dbReference>
<feature type="binding site" evidence="11">
    <location>
        <position position="189"/>
    </location>
    <ligand>
        <name>Zn(2+)</name>
        <dbReference type="ChEBI" id="CHEBI:29105"/>
        <label>2</label>
    </ligand>
</feature>
<dbReference type="EMBL" id="FOWW01000004">
    <property type="protein sequence ID" value="SFQ00246.1"/>
    <property type="molecule type" value="Genomic_DNA"/>
</dbReference>
<dbReference type="PROSITE" id="PS51188">
    <property type="entry name" value="ZF_CR"/>
    <property type="match status" value="1"/>
</dbReference>
<keyword evidence="4 11" id="KW-0677">Repeat</keyword>
<feature type="binding site" evidence="11">
    <location>
        <position position="166"/>
    </location>
    <ligand>
        <name>Zn(2+)</name>
        <dbReference type="ChEBI" id="CHEBI:29105"/>
        <label>2</label>
    </ligand>
</feature>
<dbReference type="InterPro" id="IPR001623">
    <property type="entry name" value="DnaJ_domain"/>
</dbReference>
<dbReference type="PRINTS" id="PR00625">
    <property type="entry name" value="JDOMAIN"/>
</dbReference>
<dbReference type="InterPro" id="IPR036869">
    <property type="entry name" value="J_dom_sf"/>
</dbReference>
<feature type="binding site" evidence="11">
    <location>
        <position position="163"/>
    </location>
    <ligand>
        <name>Zn(2+)</name>
        <dbReference type="ChEBI" id="CHEBI:29105"/>
        <label>2</label>
    </ligand>
</feature>
<name>A0A1I5UZW5_9PSEU</name>
<dbReference type="GO" id="GO:0051082">
    <property type="term" value="F:unfolded protein binding"/>
    <property type="evidence" value="ECO:0007669"/>
    <property type="project" value="UniProtKB-UniRule"/>
</dbReference>
<dbReference type="CDD" id="cd06257">
    <property type="entry name" value="DnaJ"/>
    <property type="match status" value="1"/>
</dbReference>
<protein>
    <recommendedName>
        <fullName evidence="10 11">Chaperone protein DnaJ</fullName>
    </recommendedName>
</protein>
<sequence>MARDYYGILGVPKNASEQEIKRAYRKLARELHPDVNPAEDAQQRFAEVTTAYEVLSDPQKRKIVDLGGDPLDNGAGAGMRDPFAGFGGLGDIMDAFFGAATGGARGRGPRSRVQPGSDALIRLELTLEECATGVDKEITVDTAVVCDGCHGAGTAPGASVTTCDTCGGQGEIQSVQRSFLGQVVTSRPCPVCRGYGEVITDPCRQCGGDGRVRARRQVVAKIPPGVGDGMRIRLSGQGEVGPGGGPAGDLYVEVDEVPHEVFVRQGHDLHCNFRIPMTTAALGATIPLETLVDGEVEIDIEPGTQPGTELVLPGKGMPRLRSSGRVDGRGDLHVHIDVVVPTKLDEAQEELLRELAQRRGEEAPTLAGNGSKHGGLFAKLRAKSR</sequence>
<feature type="binding site" evidence="11">
    <location>
        <position position="192"/>
    </location>
    <ligand>
        <name>Zn(2+)</name>
        <dbReference type="ChEBI" id="CHEBI:29105"/>
        <label>2</label>
    </ligand>
</feature>
<feature type="region of interest" description="Disordered" evidence="13">
    <location>
        <begin position="362"/>
        <end position="385"/>
    </location>
</feature>
<dbReference type="Pfam" id="PF01556">
    <property type="entry name" value="DnaJ_C"/>
    <property type="match status" value="1"/>
</dbReference>
<evidence type="ECO:0000313" key="17">
    <source>
        <dbReference type="Proteomes" id="UP000198727"/>
    </source>
</evidence>
<evidence type="ECO:0000256" key="4">
    <source>
        <dbReference type="ARBA" id="ARBA00022737"/>
    </source>
</evidence>
<proteinExistence type="inferred from homology"/>
<feature type="binding site" evidence="11">
    <location>
        <position position="149"/>
    </location>
    <ligand>
        <name>Zn(2+)</name>
        <dbReference type="ChEBI" id="CHEBI:29105"/>
        <label>1</label>
    </ligand>
</feature>
<dbReference type="SUPFAM" id="SSF46565">
    <property type="entry name" value="Chaperone J-domain"/>
    <property type="match status" value="1"/>
</dbReference>
<accession>A0A1I5UZW5</accession>
<dbReference type="InterPro" id="IPR012724">
    <property type="entry name" value="DnaJ"/>
</dbReference>
<dbReference type="GO" id="GO:0005737">
    <property type="term" value="C:cytoplasm"/>
    <property type="evidence" value="ECO:0007669"/>
    <property type="project" value="UniProtKB-SubCell"/>
</dbReference>
<keyword evidence="5 11" id="KW-0863">Zinc-finger</keyword>
<evidence type="ECO:0000256" key="8">
    <source>
        <dbReference type="ARBA" id="ARBA00023186"/>
    </source>
</evidence>
<dbReference type="Pfam" id="PF00684">
    <property type="entry name" value="DnaJ_CXXCXGXG"/>
    <property type="match status" value="1"/>
</dbReference>
<evidence type="ECO:0000259" key="14">
    <source>
        <dbReference type="PROSITE" id="PS50076"/>
    </source>
</evidence>
<dbReference type="SUPFAM" id="SSF49493">
    <property type="entry name" value="HSP40/DnaJ peptide-binding domain"/>
    <property type="match status" value="2"/>
</dbReference>
<evidence type="ECO:0000256" key="12">
    <source>
        <dbReference type="PROSITE-ProRule" id="PRU00546"/>
    </source>
</evidence>
<dbReference type="Proteomes" id="UP000198727">
    <property type="component" value="Unassembled WGS sequence"/>
</dbReference>
<keyword evidence="6 11" id="KW-0862">Zinc</keyword>
<comment type="similarity">
    <text evidence="9 11">Belongs to the DnaJ family.</text>
</comment>
<evidence type="ECO:0000256" key="2">
    <source>
        <dbReference type="ARBA" id="ARBA00022705"/>
    </source>
</evidence>
<evidence type="ECO:0000256" key="10">
    <source>
        <dbReference type="ARBA" id="ARBA00067609"/>
    </source>
</evidence>
<dbReference type="GO" id="GO:0031072">
    <property type="term" value="F:heat shock protein binding"/>
    <property type="evidence" value="ECO:0007669"/>
    <property type="project" value="InterPro"/>
</dbReference>
<feature type="domain" description="J" evidence="14">
    <location>
        <begin position="4"/>
        <end position="68"/>
    </location>
</feature>
<feature type="repeat" description="CXXCXGXG motif" evidence="11">
    <location>
        <begin position="189"/>
        <end position="196"/>
    </location>
</feature>
<evidence type="ECO:0000256" key="9">
    <source>
        <dbReference type="ARBA" id="ARBA00061004"/>
    </source>
</evidence>
<comment type="function">
    <text evidence="11">Participates actively in the response to hyperosmotic and heat shock by preventing the aggregation of stress-denatured proteins and by disaggregating proteins, also in an autonomous, DnaK-independent fashion. Unfolded proteins bind initially to DnaJ; upon interaction with the DnaJ-bound protein, DnaK hydrolyzes its bound ATP, resulting in the formation of a stable complex. GrpE releases ADP from DnaK; ATP binding to DnaK triggers the release of the substrate protein, thus completing the reaction cycle. Several rounds of ATP-dependent interactions between DnaJ, DnaK and GrpE are required for fully efficient folding. Also involved, together with DnaK and GrpE, in the DNA replication of plasmids through activation of initiation proteins.</text>
</comment>
<dbReference type="RefSeq" id="WP_092530553.1">
    <property type="nucleotide sequence ID" value="NZ_FOWW01000004.1"/>
</dbReference>
<dbReference type="CDD" id="cd10747">
    <property type="entry name" value="DnaJ_C"/>
    <property type="match status" value="1"/>
</dbReference>
<dbReference type="GO" id="GO:0008270">
    <property type="term" value="F:zinc ion binding"/>
    <property type="evidence" value="ECO:0007669"/>
    <property type="project" value="UniProtKB-UniRule"/>
</dbReference>
<dbReference type="PANTHER" id="PTHR43096">
    <property type="entry name" value="DNAJ HOMOLOG 1, MITOCHONDRIAL-RELATED"/>
    <property type="match status" value="1"/>
</dbReference>
<feature type="binding site" evidence="11">
    <location>
        <position position="146"/>
    </location>
    <ligand>
        <name>Zn(2+)</name>
        <dbReference type="ChEBI" id="CHEBI:29105"/>
        <label>1</label>
    </ligand>
</feature>
<dbReference type="GO" id="GO:0009408">
    <property type="term" value="P:response to heat"/>
    <property type="evidence" value="ECO:0007669"/>
    <property type="project" value="InterPro"/>
</dbReference>
<comment type="subcellular location">
    <subcellularLocation>
        <location evidence="11">Cytoplasm</location>
    </subcellularLocation>
</comment>
<reference evidence="17" key="1">
    <citation type="submission" date="2016-10" db="EMBL/GenBank/DDBJ databases">
        <authorList>
            <person name="Varghese N."/>
            <person name="Submissions S."/>
        </authorList>
    </citation>
    <scope>NUCLEOTIDE SEQUENCE [LARGE SCALE GENOMIC DNA]</scope>
    <source>
        <strain evidence="17">CGMCC 4.5579</strain>
    </source>
</reference>
<evidence type="ECO:0000313" key="16">
    <source>
        <dbReference type="EMBL" id="SFQ00246.1"/>
    </source>
</evidence>
<feature type="binding site" evidence="11">
    <location>
        <position position="206"/>
    </location>
    <ligand>
        <name>Zn(2+)</name>
        <dbReference type="ChEBI" id="CHEBI:29105"/>
        <label>1</label>
    </ligand>
</feature>
<keyword evidence="17" id="KW-1185">Reference proteome</keyword>
<dbReference type="STRING" id="587909.SAMN05421810_104161"/>
<dbReference type="Pfam" id="PF00226">
    <property type="entry name" value="DnaJ"/>
    <property type="match status" value="1"/>
</dbReference>
<feature type="repeat" description="CXXCXGXG motif" evidence="11">
    <location>
        <begin position="203"/>
        <end position="210"/>
    </location>
</feature>
<evidence type="ECO:0000256" key="5">
    <source>
        <dbReference type="ARBA" id="ARBA00022771"/>
    </source>
</evidence>
<evidence type="ECO:0000256" key="11">
    <source>
        <dbReference type="HAMAP-Rule" id="MF_01152"/>
    </source>
</evidence>
<evidence type="ECO:0000256" key="7">
    <source>
        <dbReference type="ARBA" id="ARBA00023016"/>
    </source>
</evidence>
<dbReference type="FunFam" id="2.60.260.20:FF:000005">
    <property type="entry name" value="Chaperone protein dnaJ 1, mitochondrial"/>
    <property type="match status" value="1"/>
</dbReference>
<evidence type="ECO:0000259" key="15">
    <source>
        <dbReference type="PROSITE" id="PS51188"/>
    </source>
</evidence>
<comment type="cofactor">
    <cofactor evidence="11">
        <name>Zn(2+)</name>
        <dbReference type="ChEBI" id="CHEBI:29105"/>
    </cofactor>
    <text evidence="11">Binds 2 Zn(2+) ions per monomer.</text>
</comment>
<dbReference type="NCBIfam" id="NF008035">
    <property type="entry name" value="PRK10767.1"/>
    <property type="match status" value="1"/>
</dbReference>
<keyword evidence="8 11" id="KW-0143">Chaperone</keyword>
<dbReference type="InterPro" id="IPR008971">
    <property type="entry name" value="HSP40/DnaJ_pept-bd"/>
</dbReference>
<feature type="zinc finger region" description="CR-type" evidence="12">
    <location>
        <begin position="133"/>
        <end position="215"/>
    </location>
</feature>
<dbReference type="GO" id="GO:0006260">
    <property type="term" value="P:DNA replication"/>
    <property type="evidence" value="ECO:0007669"/>
    <property type="project" value="UniProtKB-KW"/>
</dbReference>
<feature type="repeat" description="CXXCXGXG motif" evidence="11">
    <location>
        <begin position="163"/>
        <end position="170"/>
    </location>
</feature>
<keyword evidence="2 11" id="KW-0235">DNA replication</keyword>